<reference evidence="1" key="1">
    <citation type="submission" date="2022-08" db="EMBL/GenBank/DDBJ databases">
        <authorList>
            <consortium name="DOE Joint Genome Institute"/>
            <person name="Min B."/>
            <person name="Riley R."/>
            <person name="Sierra-Patev S."/>
            <person name="Naranjo-Ortiz M."/>
            <person name="Looney B."/>
            <person name="Konkel Z."/>
            <person name="Slot J.C."/>
            <person name="Sakamoto Y."/>
            <person name="Steenwyk J.L."/>
            <person name="Rokas A."/>
            <person name="Carro J."/>
            <person name="Camarero S."/>
            <person name="Ferreira P."/>
            <person name="Molpeceres G."/>
            <person name="Ruiz-Duenas F.J."/>
            <person name="Serrano A."/>
            <person name="Henrissat B."/>
            <person name="Drula E."/>
            <person name="Hughes K.W."/>
            <person name="Mata J.L."/>
            <person name="Ishikawa N.K."/>
            <person name="Vargas-Isla R."/>
            <person name="Ushijima S."/>
            <person name="Smith C.A."/>
            <person name="Ahrendt S."/>
            <person name="Andreopoulos W."/>
            <person name="He G."/>
            <person name="Labutti K."/>
            <person name="Lipzen A."/>
            <person name="Ng V."/>
            <person name="Sandor L."/>
            <person name="Barry K."/>
            <person name="Martinez A.T."/>
            <person name="Xiao Y."/>
            <person name="Gibbons J.G."/>
            <person name="Terashima K."/>
            <person name="Hibbett D.S."/>
            <person name="Grigoriev I.V."/>
        </authorList>
    </citation>
    <scope>NUCLEOTIDE SEQUENCE</scope>
    <source>
        <strain evidence="1">TFB9207</strain>
    </source>
</reference>
<dbReference type="EMBL" id="MU805952">
    <property type="protein sequence ID" value="KAJ3844478.1"/>
    <property type="molecule type" value="Genomic_DNA"/>
</dbReference>
<evidence type="ECO:0000313" key="2">
    <source>
        <dbReference type="Proteomes" id="UP001163846"/>
    </source>
</evidence>
<gene>
    <name evidence="1" type="ORF">F5878DRAFT_107023</name>
</gene>
<evidence type="ECO:0000313" key="1">
    <source>
        <dbReference type="EMBL" id="KAJ3844478.1"/>
    </source>
</evidence>
<organism evidence="1 2">
    <name type="scientific">Lentinula raphanica</name>
    <dbReference type="NCBI Taxonomy" id="153919"/>
    <lineage>
        <taxon>Eukaryota</taxon>
        <taxon>Fungi</taxon>
        <taxon>Dikarya</taxon>
        <taxon>Basidiomycota</taxon>
        <taxon>Agaricomycotina</taxon>
        <taxon>Agaricomycetes</taxon>
        <taxon>Agaricomycetidae</taxon>
        <taxon>Agaricales</taxon>
        <taxon>Marasmiineae</taxon>
        <taxon>Omphalotaceae</taxon>
        <taxon>Lentinula</taxon>
    </lineage>
</organism>
<comment type="caution">
    <text evidence="1">The sequence shown here is derived from an EMBL/GenBank/DDBJ whole genome shotgun (WGS) entry which is preliminary data.</text>
</comment>
<proteinExistence type="predicted"/>
<name>A0AA38PK78_9AGAR</name>
<protein>
    <submittedName>
        <fullName evidence="1">Uncharacterized protein</fullName>
    </submittedName>
</protein>
<dbReference type="Proteomes" id="UP001163846">
    <property type="component" value="Unassembled WGS sequence"/>
</dbReference>
<accession>A0AA38PK78</accession>
<keyword evidence="2" id="KW-1185">Reference proteome</keyword>
<sequence>MIRIISYRDGMSKSSNWITNIWTSTEHEEGIKRGSLRTAKYSNTYIEHSHICTKPSRTRMKVSITAAMLCFALTSQSVSSTTVEYCSGTSLAGKCFSASPSDGTCGEALPFGILDAQLSIVLIVNVDLSVNDQTHSAEITDGNCVFWANADCDGDHTDQLDGTVDDFNTICGGGWQKRISSFKCCAGDSSATWCAGNKPACA</sequence>
<dbReference type="AlphaFoldDB" id="A0AA38PK78"/>